<comment type="caution">
    <text evidence="2">The sequence shown here is derived from an EMBL/GenBank/DDBJ whole genome shotgun (WGS) entry which is preliminary data.</text>
</comment>
<proteinExistence type="predicted"/>
<evidence type="ECO:0000313" key="2">
    <source>
        <dbReference type="EMBL" id="MFC6635495.1"/>
    </source>
</evidence>
<dbReference type="InterPro" id="IPR005097">
    <property type="entry name" value="Sacchrp_dh_NADP-bd"/>
</dbReference>
<sequence>MKNLNKRVLILGGYGTFGARIARMLSSEADVQLIIAGRDRFKAELCASKLPGLAEGLRLERDSINLAAQLAALHLDLLIHCAGPFQKETDYRVARACIESRTPYIDIADARRYVCDFHRLSPAAETAGITMISGASSLPALSSTVLKEIQRDLPTIRAVDIAIAPAHRIERGLATVRAGFESLGEGFPQLQDGEWRESFAGNHLRRVQLAHPVGERWLCDFDVPDLELCPRHLPRARDVRFATGLEPRLLQTGLTLCAHLARLDLPATNPRLARLGHKLADHWPGGSSHGGMLIRADGENRRGEPGALQWQILGLNGDGPWIPAAPAAAMARKLLRGAAARNGALACWQLLTLDEILAELTPYSVVTTMEPLESQSGAAPRPATAT</sequence>
<accession>A0ABW1YS34</accession>
<keyword evidence="3" id="KW-1185">Reference proteome</keyword>
<feature type="domain" description="Saccharopine dehydrogenase NADP binding" evidence="1">
    <location>
        <begin position="8"/>
        <end position="132"/>
    </location>
</feature>
<evidence type="ECO:0000259" key="1">
    <source>
        <dbReference type="Pfam" id="PF03435"/>
    </source>
</evidence>
<reference evidence="3" key="1">
    <citation type="journal article" date="2019" name="Int. J. Syst. Evol. Microbiol.">
        <title>The Global Catalogue of Microorganisms (GCM) 10K type strain sequencing project: providing services to taxonomists for standard genome sequencing and annotation.</title>
        <authorList>
            <consortium name="The Broad Institute Genomics Platform"/>
            <consortium name="The Broad Institute Genome Sequencing Center for Infectious Disease"/>
            <person name="Wu L."/>
            <person name="Ma J."/>
        </authorList>
    </citation>
    <scope>NUCLEOTIDE SEQUENCE [LARGE SCALE GENOMIC DNA]</scope>
    <source>
        <strain evidence="3">CGMCC 1.13718</strain>
    </source>
</reference>
<protein>
    <submittedName>
        <fullName evidence="2">Saccharopine dehydrogenase NADP-binding domain-containing protein</fullName>
    </submittedName>
</protein>
<dbReference type="Pfam" id="PF03435">
    <property type="entry name" value="Sacchrp_dh_NADP"/>
    <property type="match status" value="1"/>
</dbReference>
<name>A0ABW1YS34_9GAMM</name>
<dbReference type="Gene3D" id="3.40.50.720">
    <property type="entry name" value="NAD(P)-binding Rossmann-like Domain"/>
    <property type="match status" value="1"/>
</dbReference>
<dbReference type="InterPro" id="IPR036291">
    <property type="entry name" value="NAD(P)-bd_dom_sf"/>
</dbReference>
<evidence type="ECO:0000313" key="3">
    <source>
        <dbReference type="Proteomes" id="UP001596425"/>
    </source>
</evidence>
<dbReference type="SUPFAM" id="SSF51735">
    <property type="entry name" value="NAD(P)-binding Rossmann-fold domains"/>
    <property type="match status" value="1"/>
</dbReference>
<dbReference type="EMBL" id="JBHSVR010000001">
    <property type="protein sequence ID" value="MFC6635495.1"/>
    <property type="molecule type" value="Genomic_DNA"/>
</dbReference>
<dbReference type="Proteomes" id="UP001596425">
    <property type="component" value="Unassembled WGS sequence"/>
</dbReference>
<dbReference type="PANTHER" id="PTHR43796:SF2">
    <property type="entry name" value="CARBOXYNORSPERMIDINE SYNTHASE"/>
    <property type="match status" value="1"/>
</dbReference>
<gene>
    <name evidence="2" type="ORF">ACFQBM_19645</name>
</gene>
<organism evidence="2 3">
    <name type="scientific">Microbulbifer taiwanensis</name>
    <dbReference type="NCBI Taxonomy" id="986746"/>
    <lineage>
        <taxon>Bacteria</taxon>
        <taxon>Pseudomonadati</taxon>
        <taxon>Pseudomonadota</taxon>
        <taxon>Gammaproteobacteria</taxon>
        <taxon>Cellvibrionales</taxon>
        <taxon>Microbulbiferaceae</taxon>
        <taxon>Microbulbifer</taxon>
    </lineage>
</organism>
<dbReference type="PANTHER" id="PTHR43796">
    <property type="entry name" value="CARBOXYNORSPERMIDINE SYNTHASE"/>
    <property type="match status" value="1"/>
</dbReference>
<dbReference type="RefSeq" id="WP_193193622.1">
    <property type="nucleotide sequence ID" value="NZ_JACZFR010000048.1"/>
</dbReference>